<comment type="subcellular location">
    <subcellularLocation>
        <location evidence="8">Cytoplasm</location>
    </subcellularLocation>
</comment>
<keyword evidence="12" id="KW-1185">Reference proteome</keyword>
<keyword evidence="5 8" id="KW-0648">Protein biosynthesis</keyword>
<evidence type="ECO:0000256" key="6">
    <source>
        <dbReference type="ARBA" id="ARBA00023146"/>
    </source>
</evidence>
<evidence type="ECO:0000256" key="7">
    <source>
        <dbReference type="ARBA" id="ARBA00048248"/>
    </source>
</evidence>
<feature type="binding site" evidence="8">
    <location>
        <position position="234"/>
    </location>
    <ligand>
        <name>ATP</name>
        <dbReference type="ChEBI" id="CHEBI:30616"/>
    </ligand>
</feature>
<dbReference type="InterPro" id="IPR001412">
    <property type="entry name" value="aa-tRNA-synth_I_CS"/>
</dbReference>
<reference evidence="12" key="1">
    <citation type="submission" date="2016-11" db="EMBL/GenBank/DDBJ databases">
        <authorList>
            <person name="Varghese N."/>
            <person name="Submissions S."/>
        </authorList>
    </citation>
    <scope>NUCLEOTIDE SEQUENCE [LARGE SCALE GENOMIC DNA]</scope>
    <source>
        <strain evidence="12">DSM 19514</strain>
    </source>
</reference>
<comment type="function">
    <text evidence="8">Catalyzes the attachment of tyrosine to tRNA(Tyr) in a two-step reaction: tyrosine is first activated by ATP to form Tyr-AMP and then transferred to the acceptor end of tRNA(Tyr).</text>
</comment>
<dbReference type="GO" id="GO:0004831">
    <property type="term" value="F:tyrosine-tRNA ligase activity"/>
    <property type="evidence" value="ECO:0007669"/>
    <property type="project" value="UniProtKB-UniRule"/>
</dbReference>
<dbReference type="InterPro" id="IPR024107">
    <property type="entry name" value="Tyr-tRNA-ligase_bac_1"/>
</dbReference>
<name>A0A1M4S5C5_9ACTN</name>
<keyword evidence="8" id="KW-0963">Cytoplasm</keyword>
<dbReference type="EMBL" id="FQUL01000001">
    <property type="protein sequence ID" value="SHE27403.1"/>
    <property type="molecule type" value="Genomic_DNA"/>
</dbReference>
<dbReference type="OrthoDB" id="9804243at2"/>
<comment type="catalytic activity">
    <reaction evidence="7 8">
        <text>tRNA(Tyr) + L-tyrosine + ATP = L-tyrosyl-tRNA(Tyr) + AMP + diphosphate + H(+)</text>
        <dbReference type="Rhea" id="RHEA:10220"/>
        <dbReference type="Rhea" id="RHEA-COMP:9706"/>
        <dbReference type="Rhea" id="RHEA-COMP:9707"/>
        <dbReference type="ChEBI" id="CHEBI:15378"/>
        <dbReference type="ChEBI" id="CHEBI:30616"/>
        <dbReference type="ChEBI" id="CHEBI:33019"/>
        <dbReference type="ChEBI" id="CHEBI:58315"/>
        <dbReference type="ChEBI" id="CHEBI:78442"/>
        <dbReference type="ChEBI" id="CHEBI:78536"/>
        <dbReference type="ChEBI" id="CHEBI:456215"/>
        <dbReference type="EC" id="6.1.1.1"/>
    </reaction>
</comment>
<dbReference type="GO" id="GO:0005524">
    <property type="term" value="F:ATP binding"/>
    <property type="evidence" value="ECO:0007669"/>
    <property type="project" value="UniProtKB-UniRule"/>
</dbReference>
<evidence type="ECO:0000313" key="11">
    <source>
        <dbReference type="EMBL" id="SHE27403.1"/>
    </source>
</evidence>
<gene>
    <name evidence="8" type="primary">tyrS</name>
    <name evidence="11" type="ORF">SAMN02745225_00065</name>
</gene>
<feature type="binding site" evidence="8">
    <location>
        <position position="174"/>
    </location>
    <ligand>
        <name>L-tyrosine</name>
        <dbReference type="ChEBI" id="CHEBI:58315"/>
    </ligand>
</feature>
<dbReference type="EC" id="6.1.1.1" evidence="8"/>
<dbReference type="GO" id="GO:0003723">
    <property type="term" value="F:RNA binding"/>
    <property type="evidence" value="ECO:0007669"/>
    <property type="project" value="UniProtKB-KW"/>
</dbReference>
<dbReference type="InterPro" id="IPR014729">
    <property type="entry name" value="Rossmann-like_a/b/a_fold"/>
</dbReference>
<dbReference type="InterPro" id="IPR002307">
    <property type="entry name" value="Tyr-tRNA-ligase"/>
</dbReference>
<dbReference type="InterPro" id="IPR054608">
    <property type="entry name" value="SYY-like_C"/>
</dbReference>
<evidence type="ECO:0000313" key="12">
    <source>
        <dbReference type="Proteomes" id="UP000184295"/>
    </source>
</evidence>
<dbReference type="GO" id="GO:0006437">
    <property type="term" value="P:tyrosyl-tRNA aminoacylation"/>
    <property type="evidence" value="ECO:0007669"/>
    <property type="project" value="UniProtKB-UniRule"/>
</dbReference>
<dbReference type="HAMAP" id="MF_02006">
    <property type="entry name" value="Tyr_tRNA_synth_type1"/>
    <property type="match status" value="1"/>
</dbReference>
<evidence type="ECO:0000256" key="8">
    <source>
        <dbReference type="HAMAP-Rule" id="MF_02006"/>
    </source>
</evidence>
<feature type="short sequence motif" description="'HIGH' region" evidence="8">
    <location>
        <begin position="38"/>
        <end position="47"/>
    </location>
</feature>
<evidence type="ECO:0000256" key="5">
    <source>
        <dbReference type="ARBA" id="ARBA00022917"/>
    </source>
</evidence>
<dbReference type="InterPro" id="IPR002305">
    <property type="entry name" value="aa-tRNA-synth_Ic"/>
</dbReference>
<dbReference type="Gene3D" id="1.10.240.10">
    <property type="entry name" value="Tyrosyl-Transfer RNA Synthetase"/>
    <property type="match status" value="1"/>
</dbReference>
<evidence type="ECO:0000256" key="9">
    <source>
        <dbReference type="PROSITE-ProRule" id="PRU00182"/>
    </source>
</evidence>
<comment type="similarity">
    <text evidence="8">Belongs to the class-I aminoacyl-tRNA synthetase family. TyrS type 1 subfamily.</text>
</comment>
<dbReference type="PANTHER" id="PTHR11766:SF0">
    <property type="entry name" value="TYROSINE--TRNA LIGASE, MITOCHONDRIAL"/>
    <property type="match status" value="1"/>
</dbReference>
<dbReference type="PRINTS" id="PR01040">
    <property type="entry name" value="TRNASYNTHTYR"/>
</dbReference>
<keyword evidence="4 9" id="KW-0694">RNA-binding</keyword>
<proteinExistence type="inferred from homology"/>
<feature type="binding site" evidence="8">
    <location>
        <position position="170"/>
    </location>
    <ligand>
        <name>L-tyrosine</name>
        <dbReference type="ChEBI" id="CHEBI:58315"/>
    </ligand>
</feature>
<sequence length="421" mass="47150">MGVFSELQERGVIYQVSSPELERALDDEKLSIYVGFDPTADSLTVGNLLQIVTMRRLQLYGHRPVFVAGGATGMIGDPSGRSSERNLLSEDVISYNLACVSSQLSRYLDFESSDSSALLVNNSTWFKDMGLLEFLRDVGKSFSVSTMLQRDSVRSRLGDQQSLSFTEFSYMLLQAYDFYQLSLPPYEVRVQFGGSDQWGNIVAGVDYVRRVSGKTVFGATTPLVTKSDGTKFGKSAGNAVWLDPKKTTPYELYQFFIRSEDEMVGTYLRYFTLLSLEEIRELEEELKTHPERRSAHGALAFEVTAFVHGREEAIKAQRASTLLYQGRLDEAPKDILMLALTEAPKIEIAKETLAIDPVDLLSKTPLVSSKSEAARTVRQGGFYVNDRKRSEGEAVTDADLIHDELIVLRRGKKDYCLVRVI</sequence>
<dbReference type="GO" id="GO:0005829">
    <property type="term" value="C:cytosol"/>
    <property type="evidence" value="ECO:0007669"/>
    <property type="project" value="TreeGrafter"/>
</dbReference>
<dbReference type="CDD" id="cd00805">
    <property type="entry name" value="TyrRS_core"/>
    <property type="match status" value="1"/>
</dbReference>
<keyword evidence="6 8" id="KW-0030">Aminoacyl-tRNA synthetase</keyword>
<dbReference type="SUPFAM" id="SSF52374">
    <property type="entry name" value="Nucleotidylyl transferase"/>
    <property type="match status" value="1"/>
</dbReference>
<dbReference type="InterPro" id="IPR036986">
    <property type="entry name" value="S4_RNA-bd_sf"/>
</dbReference>
<keyword evidence="3 8" id="KW-0067">ATP-binding</keyword>
<dbReference type="PANTHER" id="PTHR11766">
    <property type="entry name" value="TYROSYL-TRNA SYNTHETASE"/>
    <property type="match status" value="1"/>
</dbReference>
<dbReference type="PROSITE" id="PS50889">
    <property type="entry name" value="S4"/>
    <property type="match status" value="1"/>
</dbReference>
<comment type="subunit">
    <text evidence="8">Homodimer.</text>
</comment>
<dbReference type="PROSITE" id="PS00178">
    <property type="entry name" value="AA_TRNA_LIGASE_I"/>
    <property type="match status" value="1"/>
</dbReference>
<feature type="binding site" evidence="8">
    <location>
        <position position="33"/>
    </location>
    <ligand>
        <name>L-tyrosine</name>
        <dbReference type="ChEBI" id="CHEBI:58315"/>
    </ligand>
</feature>
<feature type="domain" description="Tyrosine--tRNA ligase SYY-like C-terminal" evidence="10">
    <location>
        <begin position="341"/>
        <end position="418"/>
    </location>
</feature>
<dbReference type="RefSeq" id="WP_072787611.1">
    <property type="nucleotide sequence ID" value="NZ_FQUL01000001.1"/>
</dbReference>
<dbReference type="STRING" id="1121881.SAMN02745225_00065"/>
<keyword evidence="2 8" id="KW-0547">Nucleotide-binding</keyword>
<dbReference type="Pfam" id="PF22421">
    <property type="entry name" value="SYY_C-terminal"/>
    <property type="match status" value="1"/>
</dbReference>
<dbReference type="FunFam" id="1.10.240.10:FF:000001">
    <property type="entry name" value="Tyrosine--tRNA ligase"/>
    <property type="match status" value="1"/>
</dbReference>
<dbReference type="SUPFAM" id="SSF55174">
    <property type="entry name" value="Alpha-L RNA-binding motif"/>
    <property type="match status" value="1"/>
</dbReference>
<accession>A0A1M4S5C5</accession>
<evidence type="ECO:0000256" key="2">
    <source>
        <dbReference type="ARBA" id="ARBA00022741"/>
    </source>
</evidence>
<evidence type="ECO:0000259" key="10">
    <source>
        <dbReference type="Pfam" id="PF22421"/>
    </source>
</evidence>
<feature type="short sequence motif" description="'KMSKS' region" evidence="8">
    <location>
        <begin position="231"/>
        <end position="235"/>
    </location>
</feature>
<keyword evidence="1 8" id="KW-0436">Ligase</keyword>
<dbReference type="Gene3D" id="3.10.290.10">
    <property type="entry name" value="RNA-binding S4 domain"/>
    <property type="match status" value="1"/>
</dbReference>
<evidence type="ECO:0000256" key="3">
    <source>
        <dbReference type="ARBA" id="ARBA00022840"/>
    </source>
</evidence>
<dbReference type="Gene3D" id="3.40.50.620">
    <property type="entry name" value="HUPs"/>
    <property type="match status" value="1"/>
</dbReference>
<organism evidence="11 12">
    <name type="scientific">Ferrithrix thermotolerans DSM 19514</name>
    <dbReference type="NCBI Taxonomy" id="1121881"/>
    <lineage>
        <taxon>Bacteria</taxon>
        <taxon>Bacillati</taxon>
        <taxon>Actinomycetota</taxon>
        <taxon>Acidimicrobiia</taxon>
        <taxon>Acidimicrobiales</taxon>
        <taxon>Acidimicrobiaceae</taxon>
        <taxon>Ferrithrix</taxon>
    </lineage>
</organism>
<dbReference type="InterPro" id="IPR024088">
    <property type="entry name" value="Tyr-tRNA-ligase_bac-type"/>
</dbReference>
<evidence type="ECO:0000256" key="4">
    <source>
        <dbReference type="ARBA" id="ARBA00022884"/>
    </source>
</evidence>
<dbReference type="Proteomes" id="UP000184295">
    <property type="component" value="Unassembled WGS sequence"/>
</dbReference>
<dbReference type="AlphaFoldDB" id="A0A1M4S5C5"/>
<dbReference type="Pfam" id="PF00579">
    <property type="entry name" value="tRNA-synt_1b"/>
    <property type="match status" value="1"/>
</dbReference>
<dbReference type="NCBIfam" id="TIGR00234">
    <property type="entry name" value="tyrS"/>
    <property type="match status" value="1"/>
</dbReference>
<evidence type="ECO:0000256" key="1">
    <source>
        <dbReference type="ARBA" id="ARBA00022598"/>
    </source>
</evidence>
<protein>
    <recommendedName>
        <fullName evidence="8">Tyrosine--tRNA ligase</fullName>
        <ecNumber evidence="8">6.1.1.1</ecNumber>
    </recommendedName>
    <alternativeName>
        <fullName evidence="8">Tyrosyl-tRNA synthetase</fullName>
        <shortName evidence="8">TyrRS</shortName>
    </alternativeName>
</protein>